<dbReference type="HOGENOM" id="CLU_3215892_0_0_9"/>
<evidence type="ECO:0000313" key="1">
    <source>
        <dbReference type="EMBL" id="EGC70629.1"/>
    </source>
</evidence>
<proteinExistence type="predicted"/>
<sequence>MAIAVKEKIDPLLKELVDLFYVGNEIAHKNCRKDMIKEQASYLV</sequence>
<evidence type="ECO:0000313" key="2">
    <source>
        <dbReference type="Proteomes" id="UP000004835"/>
    </source>
</evidence>
<reference evidence="1 2" key="1">
    <citation type="submission" date="2011-01" db="EMBL/GenBank/DDBJ databases">
        <authorList>
            <person name="Muzny D."/>
            <person name="Qin X."/>
            <person name="Deng J."/>
            <person name="Jiang H."/>
            <person name="Liu Y."/>
            <person name="Qu J."/>
            <person name="Song X.-Z."/>
            <person name="Zhang L."/>
            <person name="Thornton R."/>
            <person name="Coyle M."/>
            <person name="Francisco L."/>
            <person name="Jackson L."/>
            <person name="Javaid M."/>
            <person name="Korchina V."/>
            <person name="Kovar C."/>
            <person name="Mata R."/>
            <person name="Mathew T."/>
            <person name="Ngo R."/>
            <person name="Nguyen L."/>
            <person name="Nguyen N."/>
            <person name="Okwuonu G."/>
            <person name="Ongeri F."/>
            <person name="Pham C."/>
            <person name="Simmons D."/>
            <person name="Wilczek-Boney K."/>
            <person name="Hale W."/>
            <person name="Jakkamsetti A."/>
            <person name="Pham P."/>
            <person name="Ruth R."/>
            <person name="San Lucas F."/>
            <person name="Warren J."/>
            <person name="Zhang J."/>
            <person name="Zhao Z."/>
            <person name="Zhou C."/>
            <person name="Zhu D."/>
            <person name="Lee S."/>
            <person name="Bess C."/>
            <person name="Blankenburg K."/>
            <person name="Forbes L."/>
            <person name="Fu Q."/>
            <person name="Gubbala S."/>
            <person name="Hirani K."/>
            <person name="Jayaseelan J.C."/>
            <person name="Lara F."/>
            <person name="Munidasa M."/>
            <person name="Palculict T."/>
            <person name="Patil S."/>
            <person name="Pu L.-L."/>
            <person name="Saada N."/>
            <person name="Tang L."/>
            <person name="Weissenberger G."/>
            <person name="Zhu Y."/>
            <person name="Hemphill L."/>
            <person name="Shang Y."/>
            <person name="Youmans B."/>
            <person name="Ayvaz T."/>
            <person name="Ross M."/>
            <person name="Santibanez J."/>
            <person name="Aqrawi P."/>
            <person name="Gross S."/>
            <person name="Joshi V."/>
            <person name="Fowler G."/>
            <person name="Nazareth L."/>
            <person name="Reid J."/>
            <person name="Worley K."/>
            <person name="Petrosino J."/>
            <person name="Highlander S."/>
            <person name="Gibbs R."/>
        </authorList>
    </citation>
    <scope>NUCLEOTIDE SEQUENCE [LARGE SCALE GENOMIC DNA]</scope>
    <source>
        <strain evidence="1 2">ATCC 12755</strain>
    </source>
</reference>
<dbReference type="EMBL" id="AEWT01000005">
    <property type="protein sequence ID" value="EGC70629.1"/>
    <property type="molecule type" value="Genomic_DNA"/>
</dbReference>
<dbReference type="Proteomes" id="UP000004835">
    <property type="component" value="Unassembled WGS sequence"/>
</dbReference>
<accession>F0EGZ5</accession>
<organism evidence="1 2">
    <name type="scientific">Enterococcus casseliflavus ATCC 12755</name>
    <dbReference type="NCBI Taxonomy" id="888066"/>
    <lineage>
        <taxon>Bacteria</taxon>
        <taxon>Bacillati</taxon>
        <taxon>Bacillota</taxon>
        <taxon>Bacilli</taxon>
        <taxon>Lactobacillales</taxon>
        <taxon>Enterococcaceae</taxon>
        <taxon>Enterococcus</taxon>
    </lineage>
</organism>
<comment type="caution">
    <text evidence="1">The sequence shown here is derived from an EMBL/GenBank/DDBJ whole genome shotgun (WGS) entry which is preliminary data.</text>
</comment>
<name>F0EGZ5_ENTCA</name>
<gene>
    <name evidence="1" type="ORF">HMPREF9087_0687</name>
</gene>
<dbReference type="AlphaFoldDB" id="F0EGZ5"/>
<protein>
    <submittedName>
        <fullName evidence="1">Uncharacterized protein</fullName>
    </submittedName>
</protein>